<organism evidence="3 4">
    <name type="scientific">Aeromonas phage CC2</name>
    <dbReference type="NCBI Taxonomy" id="1204516"/>
    <lineage>
        <taxon>Viruses</taxon>
        <taxon>Duplodnaviria</taxon>
        <taxon>Heunggongvirae</taxon>
        <taxon>Uroviricota</taxon>
        <taxon>Caudoviricetes</taxon>
        <taxon>Pantevenvirales</taxon>
        <taxon>Straboviridae</taxon>
        <taxon>Emmerichvirinae</taxon>
        <taxon>Ceceduovirus</taxon>
        <taxon>Ceceduovirus cc2</taxon>
    </lineage>
</organism>
<dbReference type="GeneID" id="14016543"/>
<dbReference type="GO" id="GO:0008233">
    <property type="term" value="F:peptidase activity"/>
    <property type="evidence" value="ECO:0007669"/>
    <property type="project" value="UniProtKB-KW"/>
</dbReference>
<dbReference type="RefSeq" id="YP_007010329.1">
    <property type="nucleotide sequence ID" value="NC_019538.1"/>
</dbReference>
<dbReference type="GO" id="GO:0006508">
    <property type="term" value="P:proteolysis"/>
    <property type="evidence" value="ECO:0007669"/>
    <property type="project" value="UniProtKB-KW"/>
</dbReference>
<keyword evidence="3" id="KW-0378">Hydrolase</keyword>
<dbReference type="Proteomes" id="UP000009016">
    <property type="component" value="Segment"/>
</dbReference>
<keyword evidence="4" id="KW-1185">Reference proteome</keyword>
<dbReference type="InterPro" id="IPR059055">
    <property type="entry name" value="Inh_C"/>
</dbReference>
<gene>
    <name evidence="3" type="primary">inh</name>
    <name evidence="3" type="ORF">CC2_303</name>
</gene>
<accession>I6XLN4</accession>
<feature type="domain" description="Inh C-terminal" evidence="2">
    <location>
        <begin position="229"/>
        <end position="289"/>
    </location>
</feature>
<protein>
    <submittedName>
        <fullName evidence="3">Inhibitor of prohead protease gp21</fullName>
    </submittedName>
</protein>
<evidence type="ECO:0000313" key="3">
    <source>
        <dbReference type="EMBL" id="AFN39419.1"/>
    </source>
</evidence>
<evidence type="ECO:0000313" key="4">
    <source>
        <dbReference type="Proteomes" id="UP000009016"/>
    </source>
</evidence>
<dbReference type="EMBL" id="JX123262">
    <property type="protein sequence ID" value="AFN39419.1"/>
    <property type="molecule type" value="Genomic_DNA"/>
</dbReference>
<proteinExistence type="predicted"/>
<name>I6XLN4_9CAUD</name>
<evidence type="ECO:0000259" key="2">
    <source>
        <dbReference type="Pfam" id="PF26098"/>
    </source>
</evidence>
<feature type="region of interest" description="Disordered" evidence="1">
    <location>
        <begin position="1"/>
        <end position="23"/>
    </location>
</feature>
<sequence>MALNYVEEPVEKETKPKKSTAKKQKELDLGVINEIVDANTAPEAKAKIQAYAKECGFKISKSNTSVDDMIVKLLEMADAKENEKLDLAPEPKEKTPFIEPVVVDDEFDVVDEVIELGVVESIKIDDGVVNINTPNDVKIEFTPPKPLEYVDASGFKTLDELIEDEKTFVKEKMKSEIEEPKDDWSPIAGPERGLIPSLKNNQNQYTREPDLTYGFKPKVNLIGAVGNQYLNCPYWILDWILEKGPTWKSIIDTHEREPDKALLKTVLYYIQINGSVTLRESRNSRFHTIY</sequence>
<evidence type="ECO:0000256" key="1">
    <source>
        <dbReference type="SAM" id="MobiDB-lite"/>
    </source>
</evidence>
<dbReference type="KEGG" id="vg:14016543"/>
<reference evidence="3 4" key="1">
    <citation type="journal article" date="2012" name="J. Virol.">
        <title>Complete Genome Sequence of Aeromonas hydrophila Phage CC2.</title>
        <authorList>
            <person name="Shen C.J."/>
            <person name="Liu Y.J."/>
            <person name="Lu C.P."/>
        </authorList>
    </citation>
    <scope>NUCLEOTIDE SEQUENCE [LARGE SCALE GENOMIC DNA]</scope>
</reference>
<dbReference type="Pfam" id="PF26098">
    <property type="entry name" value="Phage_Inh_C"/>
    <property type="match status" value="1"/>
</dbReference>
<keyword evidence="3" id="KW-0645">Protease</keyword>
<dbReference type="OrthoDB" id="8009at10239"/>